<evidence type="ECO:0000313" key="1">
    <source>
        <dbReference type="EMBL" id="GBP34072.1"/>
    </source>
</evidence>
<dbReference type="EMBL" id="BGZK01000283">
    <property type="protein sequence ID" value="GBP34072.1"/>
    <property type="molecule type" value="Genomic_DNA"/>
</dbReference>
<evidence type="ECO:0000313" key="2">
    <source>
        <dbReference type="Proteomes" id="UP000299102"/>
    </source>
</evidence>
<accession>A0A4C1V6Z0</accession>
<dbReference type="AlphaFoldDB" id="A0A4C1V6Z0"/>
<reference evidence="1 2" key="1">
    <citation type="journal article" date="2019" name="Commun. Biol.">
        <title>The bagworm genome reveals a unique fibroin gene that provides high tensile strength.</title>
        <authorList>
            <person name="Kono N."/>
            <person name="Nakamura H."/>
            <person name="Ohtoshi R."/>
            <person name="Tomita M."/>
            <person name="Numata K."/>
            <person name="Arakawa K."/>
        </authorList>
    </citation>
    <scope>NUCLEOTIDE SEQUENCE [LARGE SCALE GENOMIC DNA]</scope>
</reference>
<protein>
    <submittedName>
        <fullName evidence="1">Uncharacterized protein</fullName>
    </submittedName>
</protein>
<keyword evidence="2" id="KW-1185">Reference proteome</keyword>
<sequence>MTRNLSNTISSVARVGTVRLRRPVSGAPPGIAFVGRSAARVPFVWAHDVTVHTEATISRFHTSLNVEFTNKPASGVVGDTPGR</sequence>
<proteinExistence type="predicted"/>
<gene>
    <name evidence="1" type="ORF">EVAR_94085_1</name>
</gene>
<name>A0A4C1V6Z0_EUMVA</name>
<dbReference type="Proteomes" id="UP000299102">
    <property type="component" value="Unassembled WGS sequence"/>
</dbReference>
<comment type="caution">
    <text evidence="1">The sequence shown here is derived from an EMBL/GenBank/DDBJ whole genome shotgun (WGS) entry which is preliminary data.</text>
</comment>
<organism evidence="1 2">
    <name type="scientific">Eumeta variegata</name>
    <name type="common">Bagworm moth</name>
    <name type="synonym">Eumeta japonica</name>
    <dbReference type="NCBI Taxonomy" id="151549"/>
    <lineage>
        <taxon>Eukaryota</taxon>
        <taxon>Metazoa</taxon>
        <taxon>Ecdysozoa</taxon>
        <taxon>Arthropoda</taxon>
        <taxon>Hexapoda</taxon>
        <taxon>Insecta</taxon>
        <taxon>Pterygota</taxon>
        <taxon>Neoptera</taxon>
        <taxon>Endopterygota</taxon>
        <taxon>Lepidoptera</taxon>
        <taxon>Glossata</taxon>
        <taxon>Ditrysia</taxon>
        <taxon>Tineoidea</taxon>
        <taxon>Psychidae</taxon>
        <taxon>Oiketicinae</taxon>
        <taxon>Eumeta</taxon>
    </lineage>
</organism>